<feature type="domain" description="PHP" evidence="1">
    <location>
        <begin position="11"/>
        <end position="123"/>
    </location>
</feature>
<dbReference type="STRING" id="739143.SAMN05216297_1021"/>
<dbReference type="InterPro" id="IPR004013">
    <property type="entry name" value="PHP_dom"/>
</dbReference>
<evidence type="ECO:0000259" key="1">
    <source>
        <dbReference type="Pfam" id="PF02811"/>
    </source>
</evidence>
<dbReference type="InterPro" id="IPR027417">
    <property type="entry name" value="P-loop_NTPase"/>
</dbReference>
<dbReference type="GO" id="GO:0003824">
    <property type="term" value="F:catalytic activity"/>
    <property type="evidence" value="ECO:0007669"/>
    <property type="project" value="InterPro"/>
</dbReference>
<name>A0A1I1LFL8_9FLAO</name>
<dbReference type="Proteomes" id="UP000199672">
    <property type="component" value="Unassembled WGS sequence"/>
</dbReference>
<proteinExistence type="predicted"/>
<gene>
    <name evidence="2" type="ORF">SAMN05216297_1021</name>
</gene>
<sequence>MKKYSDWFKVDLHIHTDFSKKTKTNDYQGNFDIQVLKQKLIDNDVKLFSLTDHNIINVDAYKDYYDNYIEGDPKLLIGCEFDIEVPESGKPITYHSVIIFENNDFESVQAISHKIEELYAKKNIAMLDRTIVIDDLYDLFNDLNFFFIPHAGNTKSILDPYKNYDMKLCQQMVLLMPSAFEKVKESARQIYNEGFDRIKTLDFKEKDDIPYINFSDNHNCNSYPCTNKDGDDHQFYCIKGKPSFESIRFAFIDPQSRIKKFSEVEVLQRFDNFLHSIEFIDSPIIKNTTLTFSPNLNAIIGGRSSGKSLLFNILGKKINNRKSQIEKYGINISNANVKSFLDNDYKNMISYNTHDIIYINQGDIVNYFENKSLRDLINESGEIENYRTALEFFKTKKQNLTNIIDDLTSIYGKLYDALNSNFTFHDKDIISILDSSYIFKTILNIENRNDSFRSSDEVINMLLDNTAKFEVNENWTFTDDEQNIITAFRELVESKKGSFANLKSEYSKKENFIEEVKNVIISKNANLDLKGREKEASNQRLALLKNNIKEAFDIALQIRDHCFLFENYTYGGVQEIAINDEVSVVLEVESTESLKGKIFDGISGVHSSMNFYETLIKLALGELKIKNLNENSAENLAKKTYTNIKGILESFDKPTEYLKYSEESTSKNNSPGYNSEKYLETILRSGHSKIIFIDQPEDNLGNKFITDKLINLIRDLKFKKQIFLVTHNPSIVVYGDAENVIMCTNTENIIEYEQFVLEEKDHQKEICNVLDGGQYIFEQRARKYNIKKIIQ</sequence>
<dbReference type="Pfam" id="PF02811">
    <property type="entry name" value="PHP"/>
    <property type="match status" value="1"/>
</dbReference>
<keyword evidence="3" id="KW-1185">Reference proteome</keyword>
<evidence type="ECO:0000313" key="2">
    <source>
        <dbReference type="EMBL" id="SFC71957.1"/>
    </source>
</evidence>
<dbReference type="RefSeq" id="WP_091490713.1">
    <property type="nucleotide sequence ID" value="NZ_FOMH01000002.1"/>
</dbReference>
<reference evidence="3" key="1">
    <citation type="submission" date="2016-10" db="EMBL/GenBank/DDBJ databases">
        <authorList>
            <person name="Varghese N."/>
            <person name="Submissions S."/>
        </authorList>
    </citation>
    <scope>NUCLEOTIDE SEQUENCE [LARGE SCALE GENOMIC DNA]</scope>
    <source>
        <strain evidence="3">CGMCC 1.10370</strain>
    </source>
</reference>
<dbReference type="Gene3D" id="3.20.20.140">
    <property type="entry name" value="Metal-dependent hydrolases"/>
    <property type="match status" value="1"/>
</dbReference>
<organism evidence="2 3">
    <name type="scientific">Flavobacterium phragmitis</name>
    <dbReference type="NCBI Taxonomy" id="739143"/>
    <lineage>
        <taxon>Bacteria</taxon>
        <taxon>Pseudomonadati</taxon>
        <taxon>Bacteroidota</taxon>
        <taxon>Flavobacteriia</taxon>
        <taxon>Flavobacteriales</taxon>
        <taxon>Flavobacteriaceae</taxon>
        <taxon>Flavobacterium</taxon>
    </lineage>
</organism>
<evidence type="ECO:0000313" key="3">
    <source>
        <dbReference type="Proteomes" id="UP000199672"/>
    </source>
</evidence>
<dbReference type="OrthoDB" id="9791620at2"/>
<dbReference type="InterPro" id="IPR016195">
    <property type="entry name" value="Pol/histidinol_Pase-like"/>
</dbReference>
<dbReference type="SUPFAM" id="SSF89550">
    <property type="entry name" value="PHP domain-like"/>
    <property type="match status" value="1"/>
</dbReference>
<dbReference type="Gene3D" id="3.40.50.300">
    <property type="entry name" value="P-loop containing nucleotide triphosphate hydrolases"/>
    <property type="match status" value="2"/>
</dbReference>
<accession>A0A1I1LFL8</accession>
<protein>
    <recommendedName>
        <fullName evidence="1">PHP domain-containing protein</fullName>
    </recommendedName>
</protein>
<dbReference type="EMBL" id="FOMH01000002">
    <property type="protein sequence ID" value="SFC71957.1"/>
    <property type="molecule type" value="Genomic_DNA"/>
</dbReference>
<dbReference type="SUPFAM" id="SSF52540">
    <property type="entry name" value="P-loop containing nucleoside triphosphate hydrolases"/>
    <property type="match status" value="1"/>
</dbReference>
<dbReference type="AlphaFoldDB" id="A0A1I1LFL8"/>